<evidence type="ECO:0000256" key="1">
    <source>
        <dbReference type="SAM" id="MobiDB-lite"/>
    </source>
</evidence>
<keyword evidence="2" id="KW-0472">Membrane</keyword>
<dbReference type="PANTHER" id="PTHR28251">
    <property type="entry name" value="V-TYPE ATPASE ASSEMBLY FACTOR PKR1"/>
    <property type="match status" value="1"/>
</dbReference>
<accession>A0A9P7YT80</accession>
<dbReference type="PANTHER" id="PTHR28251:SF1">
    <property type="entry name" value="V-TYPE ATPASE ASSEMBLY FACTOR PKR1"/>
    <property type="match status" value="1"/>
</dbReference>
<sequence>MATFFTDLFESIFTPGPTHTLLVATNVAFAFLQLTLFLLLIATYSIHFLILSFLSAGLWWAINWFVAELRAAEAVEAEKKRRLEEIGSGDDSETEAETVIDTGGTKSGSKEVEMVEPKGELSKVRGDSGGKQSEHSTEDEWERVSENEKDK</sequence>
<keyword evidence="2" id="KW-1133">Transmembrane helix</keyword>
<keyword evidence="4" id="KW-1185">Reference proteome</keyword>
<protein>
    <submittedName>
        <fullName evidence="3">ER protein Pkr1-domain-containing protein</fullName>
    </submittedName>
</protein>
<proteinExistence type="predicted"/>
<gene>
    <name evidence="3" type="ORF">BJ875DRAFT_24284</name>
</gene>
<evidence type="ECO:0000313" key="3">
    <source>
        <dbReference type="EMBL" id="KAG9238653.1"/>
    </source>
</evidence>
<feature type="compositionally biased region" description="Basic and acidic residues" evidence="1">
    <location>
        <begin position="108"/>
        <end position="151"/>
    </location>
</feature>
<feature type="region of interest" description="Disordered" evidence="1">
    <location>
        <begin position="82"/>
        <end position="151"/>
    </location>
</feature>
<name>A0A9P7YT80_9HELO</name>
<feature type="compositionally biased region" description="Acidic residues" evidence="1">
    <location>
        <begin position="87"/>
        <end position="98"/>
    </location>
</feature>
<comment type="caution">
    <text evidence="3">The sequence shown here is derived from an EMBL/GenBank/DDBJ whole genome shotgun (WGS) entry which is preliminary data.</text>
</comment>
<dbReference type="InterPro" id="IPR013945">
    <property type="entry name" value="Pkr1"/>
</dbReference>
<dbReference type="Pfam" id="PF08636">
    <property type="entry name" value="Pkr1"/>
    <property type="match status" value="1"/>
</dbReference>
<dbReference type="GO" id="GO:0005789">
    <property type="term" value="C:endoplasmic reticulum membrane"/>
    <property type="evidence" value="ECO:0007669"/>
    <property type="project" value="TreeGrafter"/>
</dbReference>
<feature type="transmembrane region" description="Helical" evidence="2">
    <location>
        <begin position="20"/>
        <end position="41"/>
    </location>
</feature>
<dbReference type="AlphaFoldDB" id="A0A9P7YT80"/>
<evidence type="ECO:0000256" key="2">
    <source>
        <dbReference type="SAM" id="Phobius"/>
    </source>
</evidence>
<keyword evidence="2" id="KW-0812">Transmembrane</keyword>
<dbReference type="EMBL" id="MU251367">
    <property type="protein sequence ID" value="KAG9238653.1"/>
    <property type="molecule type" value="Genomic_DNA"/>
</dbReference>
<organism evidence="3 4">
    <name type="scientific">Amylocarpus encephaloides</name>
    <dbReference type="NCBI Taxonomy" id="45428"/>
    <lineage>
        <taxon>Eukaryota</taxon>
        <taxon>Fungi</taxon>
        <taxon>Dikarya</taxon>
        <taxon>Ascomycota</taxon>
        <taxon>Pezizomycotina</taxon>
        <taxon>Leotiomycetes</taxon>
        <taxon>Helotiales</taxon>
        <taxon>Helotiales incertae sedis</taxon>
        <taxon>Amylocarpus</taxon>
    </lineage>
</organism>
<dbReference type="Proteomes" id="UP000824998">
    <property type="component" value="Unassembled WGS sequence"/>
</dbReference>
<reference evidence="3" key="1">
    <citation type="journal article" date="2021" name="IMA Fungus">
        <title>Genomic characterization of three marine fungi, including Emericellopsis atlantica sp. nov. with signatures of a generalist lifestyle and marine biomass degradation.</title>
        <authorList>
            <person name="Hagestad O.C."/>
            <person name="Hou L."/>
            <person name="Andersen J.H."/>
            <person name="Hansen E.H."/>
            <person name="Altermark B."/>
            <person name="Li C."/>
            <person name="Kuhnert E."/>
            <person name="Cox R.J."/>
            <person name="Crous P.W."/>
            <person name="Spatafora J.W."/>
            <person name="Lail K."/>
            <person name="Amirebrahimi M."/>
            <person name="Lipzen A."/>
            <person name="Pangilinan J."/>
            <person name="Andreopoulos W."/>
            <person name="Hayes R.D."/>
            <person name="Ng V."/>
            <person name="Grigoriev I.V."/>
            <person name="Jackson S.A."/>
            <person name="Sutton T.D.S."/>
            <person name="Dobson A.D.W."/>
            <person name="Rama T."/>
        </authorList>
    </citation>
    <scope>NUCLEOTIDE SEQUENCE</scope>
    <source>
        <strain evidence="3">TRa018bII</strain>
    </source>
</reference>
<feature type="transmembrane region" description="Helical" evidence="2">
    <location>
        <begin position="48"/>
        <end position="66"/>
    </location>
</feature>
<dbReference type="OrthoDB" id="9626941at2759"/>
<dbReference type="GO" id="GO:0070072">
    <property type="term" value="P:vacuolar proton-transporting V-type ATPase complex assembly"/>
    <property type="evidence" value="ECO:0007669"/>
    <property type="project" value="InterPro"/>
</dbReference>
<evidence type="ECO:0000313" key="4">
    <source>
        <dbReference type="Proteomes" id="UP000824998"/>
    </source>
</evidence>